<evidence type="ECO:0000313" key="2">
    <source>
        <dbReference type="EMBL" id="GBP67177.1"/>
    </source>
</evidence>
<accession>A0A4C1XY41</accession>
<gene>
    <name evidence="2" type="ORF">EVAR_42056_1</name>
</gene>
<keyword evidence="3" id="KW-1185">Reference proteome</keyword>
<evidence type="ECO:0000256" key="1">
    <source>
        <dbReference type="SAM" id="MobiDB-lite"/>
    </source>
</evidence>
<dbReference type="Proteomes" id="UP000299102">
    <property type="component" value="Unassembled WGS sequence"/>
</dbReference>
<dbReference type="EMBL" id="BGZK01000975">
    <property type="protein sequence ID" value="GBP67177.1"/>
    <property type="molecule type" value="Genomic_DNA"/>
</dbReference>
<dbReference type="OrthoDB" id="425681at2759"/>
<organism evidence="2 3">
    <name type="scientific">Eumeta variegata</name>
    <name type="common">Bagworm moth</name>
    <name type="synonym">Eumeta japonica</name>
    <dbReference type="NCBI Taxonomy" id="151549"/>
    <lineage>
        <taxon>Eukaryota</taxon>
        <taxon>Metazoa</taxon>
        <taxon>Ecdysozoa</taxon>
        <taxon>Arthropoda</taxon>
        <taxon>Hexapoda</taxon>
        <taxon>Insecta</taxon>
        <taxon>Pterygota</taxon>
        <taxon>Neoptera</taxon>
        <taxon>Endopterygota</taxon>
        <taxon>Lepidoptera</taxon>
        <taxon>Glossata</taxon>
        <taxon>Ditrysia</taxon>
        <taxon>Tineoidea</taxon>
        <taxon>Psychidae</taxon>
        <taxon>Oiketicinae</taxon>
        <taxon>Eumeta</taxon>
    </lineage>
</organism>
<protein>
    <submittedName>
        <fullName evidence="2">Uncharacterized protein</fullName>
    </submittedName>
</protein>
<comment type="caution">
    <text evidence="2">The sequence shown here is derived from an EMBL/GenBank/DDBJ whole genome shotgun (WGS) entry which is preliminary data.</text>
</comment>
<feature type="region of interest" description="Disordered" evidence="1">
    <location>
        <begin position="302"/>
        <end position="327"/>
    </location>
</feature>
<dbReference type="AlphaFoldDB" id="A0A4C1XY41"/>
<name>A0A4C1XY41_EUMVA</name>
<sequence length="327" mass="37041">MCVEVWMKIDELMKDKGLDILSINETKRKIEVEPSNADPSKLIDLALIRANGDVAMRIRPRYVQTAREAGGVWADVRDISEMGQKRWDSNIRRRRKDKGMIGFIIVDDRLRGELWIRECTVASKLIQTTSYWKVVSEKKKVWMDLLSPKANYRVQRKNILKDKLKDTESTHKDAIMKAKECVKRRKNTVADDKLTATECMIYDGNESEITMDEVMKELKLMKVGKAPGYDRLSSEMLRRDWATGAPRLGGIVRWTPPASESSAAGGDNGCAGDNAARPGEAPCVSPRSSVSTFFFNVLSARERAPARKRRRAGQNIKIPPTAFKHKN</sequence>
<evidence type="ECO:0000313" key="3">
    <source>
        <dbReference type="Proteomes" id="UP000299102"/>
    </source>
</evidence>
<proteinExistence type="predicted"/>
<reference evidence="2 3" key="1">
    <citation type="journal article" date="2019" name="Commun. Biol.">
        <title>The bagworm genome reveals a unique fibroin gene that provides high tensile strength.</title>
        <authorList>
            <person name="Kono N."/>
            <person name="Nakamura H."/>
            <person name="Ohtoshi R."/>
            <person name="Tomita M."/>
            <person name="Numata K."/>
            <person name="Arakawa K."/>
        </authorList>
    </citation>
    <scope>NUCLEOTIDE SEQUENCE [LARGE SCALE GENOMIC DNA]</scope>
</reference>
<feature type="region of interest" description="Disordered" evidence="1">
    <location>
        <begin position="252"/>
        <end position="273"/>
    </location>
</feature>